<feature type="region of interest" description="Disordered" evidence="6">
    <location>
        <begin position="1"/>
        <end position="40"/>
    </location>
</feature>
<evidence type="ECO:0000256" key="1">
    <source>
        <dbReference type="ARBA" id="ARBA00001968"/>
    </source>
</evidence>
<name>A0A562W805_9BACT</name>
<keyword evidence="4" id="KW-0378">Hydrolase</keyword>
<dbReference type="Pfam" id="PF08340">
    <property type="entry name" value="YicC-like_C"/>
    <property type="match status" value="1"/>
</dbReference>
<sequence>MTTSQESSVTSNGLASHQSPVTSHRLSSMTGYGKAETSTGDGKLSVEIRSVNHRYGEVSVKLPRVFLPLETELRRRIADRLKRGKIDVFVQFETVTGSAQAPQVNLPLAKAYYDAFVGIRQALGMAEPVSLGLIAAQRDVLVSQETTTDLDRIATDLYAVLDSALESLETMRLREGEALAAEIAGRLGTMTGLVQQVANRAPVAVAGNTERLRERISRLLGETPLDETRFAQETAIMADRMDITEELVRLQSHFRQFSATLAMAEPVGRKLDFLLQEMNREVNTIGSKANDGEIATLVVDLKAELEKVREQVQNIE</sequence>
<evidence type="ECO:0000256" key="3">
    <source>
        <dbReference type="ARBA" id="ARBA00022759"/>
    </source>
</evidence>
<keyword evidence="10" id="KW-1185">Reference proteome</keyword>
<keyword evidence="2" id="KW-0540">Nuclease</keyword>
<dbReference type="InterPro" id="IPR013551">
    <property type="entry name" value="YicC-like_C"/>
</dbReference>
<evidence type="ECO:0000259" key="8">
    <source>
        <dbReference type="Pfam" id="PF08340"/>
    </source>
</evidence>
<feature type="domain" description="Endoribonuclease YicC-like N-terminal" evidence="7">
    <location>
        <begin position="27"/>
        <end position="180"/>
    </location>
</feature>
<dbReference type="GO" id="GO:0004521">
    <property type="term" value="F:RNA endonuclease activity"/>
    <property type="evidence" value="ECO:0007669"/>
    <property type="project" value="InterPro"/>
</dbReference>
<dbReference type="Pfam" id="PF03755">
    <property type="entry name" value="YicC-like_N"/>
    <property type="match status" value="1"/>
</dbReference>
<comment type="caution">
    <text evidence="9">The sequence shown here is derived from an EMBL/GenBank/DDBJ whole genome shotgun (WGS) entry which is preliminary data.</text>
</comment>
<evidence type="ECO:0000313" key="10">
    <source>
        <dbReference type="Proteomes" id="UP000319449"/>
    </source>
</evidence>
<protein>
    <submittedName>
        <fullName evidence="9">Uncharacterized protein (TIGR00255 family)</fullName>
    </submittedName>
</protein>
<accession>A0A562W805</accession>
<organism evidence="9 10">
    <name type="scientific">Geobacter argillaceus</name>
    <dbReference type="NCBI Taxonomy" id="345631"/>
    <lineage>
        <taxon>Bacteria</taxon>
        <taxon>Pseudomonadati</taxon>
        <taxon>Thermodesulfobacteriota</taxon>
        <taxon>Desulfuromonadia</taxon>
        <taxon>Geobacterales</taxon>
        <taxon>Geobacteraceae</taxon>
        <taxon>Geobacter</taxon>
    </lineage>
</organism>
<dbReference type="AlphaFoldDB" id="A0A562W805"/>
<gene>
    <name evidence="9" type="ORF">JN12_01072</name>
</gene>
<dbReference type="Proteomes" id="UP000319449">
    <property type="component" value="Unassembled WGS sequence"/>
</dbReference>
<evidence type="ECO:0000313" key="9">
    <source>
        <dbReference type="EMBL" id="TWJ26366.1"/>
    </source>
</evidence>
<keyword evidence="3" id="KW-0255">Endonuclease</keyword>
<dbReference type="OrthoDB" id="9771229at2"/>
<dbReference type="GO" id="GO:0016787">
    <property type="term" value="F:hydrolase activity"/>
    <property type="evidence" value="ECO:0007669"/>
    <property type="project" value="UniProtKB-KW"/>
</dbReference>
<dbReference type="PANTHER" id="PTHR30636:SF3">
    <property type="entry name" value="UPF0701 PROTEIN YICC"/>
    <property type="match status" value="1"/>
</dbReference>
<dbReference type="RefSeq" id="WP_145019345.1">
    <property type="nucleotide sequence ID" value="NZ_VLLN01000005.1"/>
</dbReference>
<dbReference type="EMBL" id="VLLN01000005">
    <property type="protein sequence ID" value="TWJ26366.1"/>
    <property type="molecule type" value="Genomic_DNA"/>
</dbReference>
<dbReference type="PANTHER" id="PTHR30636">
    <property type="entry name" value="UPF0701 PROTEIN YICC"/>
    <property type="match status" value="1"/>
</dbReference>
<dbReference type="InterPro" id="IPR013527">
    <property type="entry name" value="YicC-like_N"/>
</dbReference>
<comment type="cofactor">
    <cofactor evidence="1">
        <name>a divalent metal cation</name>
        <dbReference type="ChEBI" id="CHEBI:60240"/>
    </cofactor>
</comment>
<evidence type="ECO:0000259" key="7">
    <source>
        <dbReference type="Pfam" id="PF03755"/>
    </source>
</evidence>
<dbReference type="NCBIfam" id="TIGR00255">
    <property type="entry name" value="YicC/YloC family endoribonuclease"/>
    <property type="match status" value="1"/>
</dbReference>
<proteinExistence type="inferred from homology"/>
<evidence type="ECO:0000256" key="4">
    <source>
        <dbReference type="ARBA" id="ARBA00022801"/>
    </source>
</evidence>
<feature type="domain" description="Endoribonuclease YicC-like C-terminal" evidence="8">
    <location>
        <begin position="198"/>
        <end position="316"/>
    </location>
</feature>
<evidence type="ECO:0000256" key="2">
    <source>
        <dbReference type="ARBA" id="ARBA00022722"/>
    </source>
</evidence>
<reference evidence="9 10" key="1">
    <citation type="submission" date="2019-07" db="EMBL/GenBank/DDBJ databases">
        <title>Genomic Encyclopedia of Archaeal and Bacterial Type Strains, Phase II (KMG-II): from individual species to whole genera.</title>
        <authorList>
            <person name="Goeker M."/>
        </authorList>
    </citation>
    <scope>NUCLEOTIDE SEQUENCE [LARGE SCALE GENOMIC DNA]</scope>
    <source>
        <strain evidence="9 10">ATCC BAA-1139</strain>
    </source>
</reference>
<comment type="similarity">
    <text evidence="5">Belongs to the YicC/YloC family.</text>
</comment>
<dbReference type="InterPro" id="IPR005229">
    <property type="entry name" value="YicC/YloC-like"/>
</dbReference>
<evidence type="ECO:0000256" key="5">
    <source>
        <dbReference type="ARBA" id="ARBA00035648"/>
    </source>
</evidence>
<evidence type="ECO:0000256" key="6">
    <source>
        <dbReference type="SAM" id="MobiDB-lite"/>
    </source>
</evidence>